<dbReference type="Proteomes" id="UP000095283">
    <property type="component" value="Unplaced"/>
</dbReference>
<dbReference type="SUPFAM" id="SSF52540">
    <property type="entry name" value="P-loop containing nucleoside triphosphate hydrolases"/>
    <property type="match status" value="1"/>
</dbReference>
<evidence type="ECO:0000313" key="2">
    <source>
        <dbReference type="WBParaSite" id="Hba_14729"/>
    </source>
</evidence>
<dbReference type="CDD" id="cd18809">
    <property type="entry name" value="SF1_C_RecD"/>
    <property type="match status" value="1"/>
</dbReference>
<dbReference type="AlphaFoldDB" id="A0A1I7XBA7"/>
<dbReference type="PANTHER" id="PTHR47642:SF7">
    <property type="entry name" value="ATP-DEPENDENT DNA HELICASE PIF1"/>
    <property type="match status" value="1"/>
</dbReference>
<dbReference type="WBParaSite" id="Hba_14729">
    <property type="protein sequence ID" value="Hba_14729"/>
    <property type="gene ID" value="Hba_14729"/>
</dbReference>
<sequence length="132" mass="14904">MGFPIVKFLATNDEIEIRPVNFSVHIPGVEKLVYRRQLPLQLAWAISIHKSQGLTLDAVEVTLTKVFADGQSYVALSRARSLSAIKVLGFDLAVVQANKKVIRYYETIKENSLLDDSDRESFIIRKRSRISA</sequence>
<accession>A0A1I7XBA7</accession>
<dbReference type="InterPro" id="IPR051055">
    <property type="entry name" value="PIF1_helicase"/>
</dbReference>
<dbReference type="Gene3D" id="3.40.50.300">
    <property type="entry name" value="P-loop containing nucleotide triphosphate hydrolases"/>
    <property type="match status" value="1"/>
</dbReference>
<name>A0A1I7XBA7_HETBA</name>
<dbReference type="InterPro" id="IPR027417">
    <property type="entry name" value="P-loop_NTPase"/>
</dbReference>
<reference evidence="2" key="1">
    <citation type="submission" date="2016-11" db="UniProtKB">
        <authorList>
            <consortium name="WormBaseParasite"/>
        </authorList>
    </citation>
    <scope>IDENTIFICATION</scope>
</reference>
<proteinExistence type="predicted"/>
<keyword evidence="1" id="KW-1185">Reference proteome</keyword>
<evidence type="ECO:0000313" key="1">
    <source>
        <dbReference type="Proteomes" id="UP000095283"/>
    </source>
</evidence>
<protein>
    <submittedName>
        <fullName evidence="2">ATP-dependent DNA helicase</fullName>
    </submittedName>
</protein>
<organism evidence="1 2">
    <name type="scientific">Heterorhabditis bacteriophora</name>
    <name type="common">Entomopathogenic nematode worm</name>
    <dbReference type="NCBI Taxonomy" id="37862"/>
    <lineage>
        <taxon>Eukaryota</taxon>
        <taxon>Metazoa</taxon>
        <taxon>Ecdysozoa</taxon>
        <taxon>Nematoda</taxon>
        <taxon>Chromadorea</taxon>
        <taxon>Rhabditida</taxon>
        <taxon>Rhabditina</taxon>
        <taxon>Rhabditomorpha</taxon>
        <taxon>Strongyloidea</taxon>
        <taxon>Heterorhabditidae</taxon>
        <taxon>Heterorhabditis</taxon>
    </lineage>
</organism>
<dbReference type="PANTHER" id="PTHR47642">
    <property type="entry name" value="ATP-DEPENDENT DNA HELICASE"/>
    <property type="match status" value="1"/>
</dbReference>